<comment type="caution">
    <text evidence="1">The sequence shown here is derived from an EMBL/GenBank/DDBJ whole genome shotgun (WGS) entry which is preliminary data.</text>
</comment>
<protein>
    <submittedName>
        <fullName evidence="1">16431_t:CDS:1</fullName>
    </submittedName>
</protein>
<dbReference type="EMBL" id="CAJVPU010000259">
    <property type="protein sequence ID" value="CAG8445129.1"/>
    <property type="molecule type" value="Genomic_DNA"/>
</dbReference>
<evidence type="ECO:0000313" key="2">
    <source>
        <dbReference type="Proteomes" id="UP000789702"/>
    </source>
</evidence>
<proteinExistence type="predicted"/>
<name>A0ACA9K207_9GLOM</name>
<organism evidence="1 2">
    <name type="scientific">Dentiscutata heterogama</name>
    <dbReference type="NCBI Taxonomy" id="1316150"/>
    <lineage>
        <taxon>Eukaryota</taxon>
        <taxon>Fungi</taxon>
        <taxon>Fungi incertae sedis</taxon>
        <taxon>Mucoromycota</taxon>
        <taxon>Glomeromycotina</taxon>
        <taxon>Glomeromycetes</taxon>
        <taxon>Diversisporales</taxon>
        <taxon>Gigasporaceae</taxon>
        <taxon>Dentiscutata</taxon>
    </lineage>
</organism>
<evidence type="ECO:0000313" key="1">
    <source>
        <dbReference type="EMBL" id="CAG8445129.1"/>
    </source>
</evidence>
<dbReference type="Proteomes" id="UP000789702">
    <property type="component" value="Unassembled WGS sequence"/>
</dbReference>
<sequence length="142" mass="16616">MQSASIATELKMTKKDKRPIDEHIYEALKKLHFDDFLHIEPIQHRLENSMLLFVEQKHPKPYEILKHKESDNMIDYDYSEDSSTSQSSTLTQNSQRLISKQDKDLKAKDKGFPSIAYKNFKAAAETCYYDGYGVKKSKEEYN</sequence>
<accession>A0ACA9K207</accession>
<reference evidence="1" key="1">
    <citation type="submission" date="2021-06" db="EMBL/GenBank/DDBJ databases">
        <authorList>
            <person name="Kallberg Y."/>
            <person name="Tangrot J."/>
            <person name="Rosling A."/>
        </authorList>
    </citation>
    <scope>NUCLEOTIDE SEQUENCE</scope>
    <source>
        <strain evidence="1">IL203A</strain>
    </source>
</reference>
<gene>
    <name evidence="1" type="ORF">DHETER_LOCUS514</name>
</gene>
<keyword evidence="2" id="KW-1185">Reference proteome</keyword>